<comment type="caution">
    <text evidence="1">The sequence shown here is derived from an EMBL/GenBank/DDBJ whole genome shotgun (WGS) entry which is preliminary data.</text>
</comment>
<dbReference type="SUPFAM" id="SSF53474">
    <property type="entry name" value="alpha/beta-Hydrolases"/>
    <property type="match status" value="1"/>
</dbReference>
<protein>
    <recommendedName>
        <fullName evidence="3">Serine aminopeptidase S33 domain-containing protein</fullName>
    </recommendedName>
</protein>
<name>A0A0C1C0Q2_9BACT</name>
<evidence type="ECO:0000313" key="2">
    <source>
        <dbReference type="Proteomes" id="UP000031307"/>
    </source>
</evidence>
<proteinExistence type="predicted"/>
<dbReference type="EMBL" id="JSAM01000088">
    <property type="protein sequence ID" value="KIA77206.1"/>
    <property type="molecule type" value="Genomic_DNA"/>
</dbReference>
<reference evidence="1 2" key="1">
    <citation type="journal article" date="2014" name="Mol. Biol. Evol.">
        <title>Massive expansion of Ubiquitination-related gene families within the Chlamydiae.</title>
        <authorList>
            <person name="Domman D."/>
            <person name="Collingro A."/>
            <person name="Lagkouvardos I."/>
            <person name="Gehre L."/>
            <person name="Weinmaier T."/>
            <person name="Rattei T."/>
            <person name="Subtil A."/>
            <person name="Horn M."/>
        </authorList>
    </citation>
    <scope>NUCLEOTIDE SEQUENCE [LARGE SCALE GENOMIC DNA]</scope>
    <source>
        <strain evidence="1 2">OEW1</strain>
    </source>
</reference>
<dbReference type="PATRIC" id="fig|83552.4.peg.1636"/>
<dbReference type="AlphaFoldDB" id="A0A0C1C0Q2"/>
<dbReference type="Proteomes" id="UP000031307">
    <property type="component" value="Unassembled WGS sequence"/>
</dbReference>
<dbReference type="Pfam" id="PF05677">
    <property type="entry name" value="DUF818"/>
    <property type="match status" value="1"/>
</dbReference>
<organism evidence="1 2">
    <name type="scientific">Parachlamydia acanthamoebae</name>
    <dbReference type="NCBI Taxonomy" id="83552"/>
    <lineage>
        <taxon>Bacteria</taxon>
        <taxon>Pseudomonadati</taxon>
        <taxon>Chlamydiota</taxon>
        <taxon>Chlamydiia</taxon>
        <taxon>Parachlamydiales</taxon>
        <taxon>Parachlamydiaceae</taxon>
        <taxon>Parachlamydia</taxon>
    </lineage>
</organism>
<sequence>MIQNDSSDNTLPNWLAIPEFVAKTTTEEKTIRACHQSLALLSLYGLFAVSTRESGFLAYASYASMAYNIQKIAAVVLGYLVYPAALTSFPFCGRKSIKEEGAEQIANLRNESYVVKEFFIKKSGIAYSAILVTDQTRIKNGKWVICALGNGMDMETHVYRFAKEHFAYDCNTLLINGPSVVSSKGWPTPYQMGAGFEAGIQFLEQTIKATHIIMKGLSLGGAMMAKAIEQHDFNKGQKDGIQYLSITDRSFSDLAKTAGAIISQFSSPFMGWIVERIFYLANLNINAINAAQKLSQLDITHIIIQHVSPEAKGGDHIIPDKVSLAVALHENPTLEHKIFLESRSILHNKALPNGIQNLLNVQIENFLN</sequence>
<evidence type="ECO:0000313" key="1">
    <source>
        <dbReference type="EMBL" id="KIA77206.1"/>
    </source>
</evidence>
<dbReference type="RefSeq" id="WP_013925366.1">
    <property type="nucleotide sequence ID" value="NZ_BAWW01000039.1"/>
</dbReference>
<dbReference type="InterPro" id="IPR029058">
    <property type="entry name" value="AB_hydrolase_fold"/>
</dbReference>
<dbReference type="OMA" id="HAIKRTP"/>
<accession>A0A0C1C0Q2</accession>
<evidence type="ECO:0008006" key="3">
    <source>
        <dbReference type="Google" id="ProtNLM"/>
    </source>
</evidence>
<gene>
    <name evidence="1" type="ORF">DB43_GS00120</name>
</gene>
<dbReference type="InterPro" id="IPR008536">
    <property type="entry name" value="DUF818"/>
</dbReference>